<accession>A0A834TMB3</accession>
<dbReference type="Proteomes" id="UP000634136">
    <property type="component" value="Unassembled WGS sequence"/>
</dbReference>
<keyword evidence="2" id="KW-1185">Reference proteome</keyword>
<sequence>MVSKRLKRSPNSFKNATFLFYKLKWDKVRLVKATPNAKLLPSLLMPQH</sequence>
<evidence type="ECO:0000313" key="1">
    <source>
        <dbReference type="EMBL" id="KAF7823510.1"/>
    </source>
</evidence>
<dbReference type="EMBL" id="JAAIUW010000007">
    <property type="protein sequence ID" value="KAF7823510.1"/>
    <property type="molecule type" value="Genomic_DNA"/>
</dbReference>
<name>A0A834TMB3_9FABA</name>
<proteinExistence type="predicted"/>
<gene>
    <name evidence="1" type="ORF">G2W53_021654</name>
</gene>
<reference evidence="1" key="1">
    <citation type="submission" date="2020-09" db="EMBL/GenBank/DDBJ databases">
        <title>Genome-Enabled Discovery of Anthraquinone Biosynthesis in Senna tora.</title>
        <authorList>
            <person name="Kang S.-H."/>
            <person name="Pandey R.P."/>
            <person name="Lee C.-M."/>
            <person name="Sim J.-S."/>
            <person name="Jeong J.-T."/>
            <person name="Choi B.-S."/>
            <person name="Jung M."/>
            <person name="Ginzburg D."/>
            <person name="Zhao K."/>
            <person name="Won S.Y."/>
            <person name="Oh T.-J."/>
            <person name="Yu Y."/>
            <person name="Kim N.-H."/>
            <person name="Lee O.R."/>
            <person name="Lee T.-H."/>
            <person name="Bashyal P."/>
            <person name="Kim T.-S."/>
            <person name="Lee W.-H."/>
            <person name="Kawkins C."/>
            <person name="Kim C.-K."/>
            <person name="Kim J.S."/>
            <person name="Ahn B.O."/>
            <person name="Rhee S.Y."/>
            <person name="Sohng J.K."/>
        </authorList>
    </citation>
    <scope>NUCLEOTIDE SEQUENCE</scope>
    <source>
        <tissue evidence="1">Leaf</tissue>
    </source>
</reference>
<organism evidence="1 2">
    <name type="scientific">Senna tora</name>
    <dbReference type="NCBI Taxonomy" id="362788"/>
    <lineage>
        <taxon>Eukaryota</taxon>
        <taxon>Viridiplantae</taxon>
        <taxon>Streptophyta</taxon>
        <taxon>Embryophyta</taxon>
        <taxon>Tracheophyta</taxon>
        <taxon>Spermatophyta</taxon>
        <taxon>Magnoliopsida</taxon>
        <taxon>eudicotyledons</taxon>
        <taxon>Gunneridae</taxon>
        <taxon>Pentapetalae</taxon>
        <taxon>rosids</taxon>
        <taxon>fabids</taxon>
        <taxon>Fabales</taxon>
        <taxon>Fabaceae</taxon>
        <taxon>Caesalpinioideae</taxon>
        <taxon>Cassia clade</taxon>
        <taxon>Senna</taxon>
    </lineage>
</organism>
<comment type="caution">
    <text evidence="1">The sequence shown here is derived from an EMBL/GenBank/DDBJ whole genome shotgun (WGS) entry which is preliminary data.</text>
</comment>
<protein>
    <submittedName>
        <fullName evidence="1">Uncharacterized protein</fullName>
    </submittedName>
</protein>
<dbReference type="AlphaFoldDB" id="A0A834TMB3"/>
<evidence type="ECO:0000313" key="2">
    <source>
        <dbReference type="Proteomes" id="UP000634136"/>
    </source>
</evidence>